<dbReference type="PRINTS" id="PR00039">
    <property type="entry name" value="HTHLYSR"/>
</dbReference>
<dbReference type="STRING" id="84035.SAMN05660742_10453"/>
<keyword evidence="4" id="KW-0804">Transcription</keyword>
<dbReference type="Pfam" id="PF03466">
    <property type="entry name" value="LysR_substrate"/>
    <property type="match status" value="1"/>
</dbReference>
<dbReference type="CDD" id="cd05466">
    <property type="entry name" value="PBP2_LTTR_substrate"/>
    <property type="match status" value="1"/>
</dbReference>
<evidence type="ECO:0000256" key="3">
    <source>
        <dbReference type="ARBA" id="ARBA00023125"/>
    </source>
</evidence>
<comment type="similarity">
    <text evidence="1">Belongs to the LysR transcriptional regulatory family.</text>
</comment>
<dbReference type="FunFam" id="1.10.10.10:FF:000001">
    <property type="entry name" value="LysR family transcriptional regulator"/>
    <property type="match status" value="1"/>
</dbReference>
<dbReference type="RefSeq" id="WP_019552469.1">
    <property type="nucleotide sequence ID" value="NZ_FNZK01000004.1"/>
</dbReference>
<name>A0A1H6WR47_9FIRM</name>
<protein>
    <submittedName>
        <fullName evidence="6">DNA-binding transcriptional regulator, LysR family</fullName>
    </submittedName>
</protein>
<dbReference type="InterPro" id="IPR036388">
    <property type="entry name" value="WH-like_DNA-bd_sf"/>
</dbReference>
<dbReference type="Proteomes" id="UP000199662">
    <property type="component" value="Unassembled WGS sequence"/>
</dbReference>
<organism evidence="6 7">
    <name type="scientific">Propionispira arboris</name>
    <dbReference type="NCBI Taxonomy" id="84035"/>
    <lineage>
        <taxon>Bacteria</taxon>
        <taxon>Bacillati</taxon>
        <taxon>Bacillota</taxon>
        <taxon>Negativicutes</taxon>
        <taxon>Selenomonadales</taxon>
        <taxon>Selenomonadaceae</taxon>
        <taxon>Propionispira</taxon>
    </lineage>
</organism>
<dbReference type="GO" id="GO:0005829">
    <property type="term" value="C:cytosol"/>
    <property type="evidence" value="ECO:0007669"/>
    <property type="project" value="TreeGrafter"/>
</dbReference>
<dbReference type="GO" id="GO:0003700">
    <property type="term" value="F:DNA-binding transcription factor activity"/>
    <property type="evidence" value="ECO:0007669"/>
    <property type="project" value="InterPro"/>
</dbReference>
<dbReference type="PROSITE" id="PS50931">
    <property type="entry name" value="HTH_LYSR"/>
    <property type="match status" value="1"/>
</dbReference>
<evidence type="ECO:0000313" key="7">
    <source>
        <dbReference type="Proteomes" id="UP000199662"/>
    </source>
</evidence>
<dbReference type="PANTHER" id="PTHR30419">
    <property type="entry name" value="HTH-TYPE TRANSCRIPTIONAL REGULATOR YBHD"/>
    <property type="match status" value="1"/>
</dbReference>
<accession>A0A1H6WR47</accession>
<sequence length="303" mass="34986">MEFRQLEYFHTISKLENFTRTAEVLHVSQPSVTKAIKALEAELKVLLIDRSQKHVVLTPEGRAFLLHVDKILWAIDETKQDMMRFQKNKYGTVHLGVPPMIEAYVFPNLFTSFKQDYPNIQLDVIEYGDSTEIQTKIDDGELDLGIILGEERAGQHKLTIMQDQMSLCVDHDHRLKDEKTVSFDQLKKEKFILQQPNTYQYKAIYARCIENDFTPDILLCTSQLKTIKQLIANKVGISLLLDLVTRNETIFSRVAIMPPMLVDISLIWSQDKCLSQAGQSFVEFIQEHTKSKKFDNFLNNTSV</sequence>
<evidence type="ECO:0000259" key="5">
    <source>
        <dbReference type="PROSITE" id="PS50931"/>
    </source>
</evidence>
<reference evidence="6 7" key="1">
    <citation type="submission" date="2016-10" db="EMBL/GenBank/DDBJ databases">
        <authorList>
            <person name="de Groot N.N."/>
        </authorList>
    </citation>
    <scope>NUCLEOTIDE SEQUENCE [LARGE SCALE GENOMIC DNA]</scope>
    <source>
        <strain evidence="6 7">DSM 2179</strain>
    </source>
</reference>
<dbReference type="InterPro" id="IPR000847">
    <property type="entry name" value="LysR_HTH_N"/>
</dbReference>
<dbReference type="SUPFAM" id="SSF53850">
    <property type="entry name" value="Periplasmic binding protein-like II"/>
    <property type="match status" value="1"/>
</dbReference>
<dbReference type="PANTHER" id="PTHR30419:SF30">
    <property type="entry name" value="LYSR FAMILY TRANSCRIPTIONAL REGULATOR"/>
    <property type="match status" value="1"/>
</dbReference>
<evidence type="ECO:0000256" key="1">
    <source>
        <dbReference type="ARBA" id="ARBA00009437"/>
    </source>
</evidence>
<keyword evidence="7" id="KW-1185">Reference proteome</keyword>
<gene>
    <name evidence="6" type="ORF">SAMN05660742_10453</name>
</gene>
<dbReference type="Gene3D" id="3.40.190.290">
    <property type="match status" value="1"/>
</dbReference>
<dbReference type="InterPro" id="IPR036390">
    <property type="entry name" value="WH_DNA-bd_sf"/>
</dbReference>
<evidence type="ECO:0000256" key="4">
    <source>
        <dbReference type="ARBA" id="ARBA00023163"/>
    </source>
</evidence>
<dbReference type="EMBL" id="FNZK01000004">
    <property type="protein sequence ID" value="SEJ17634.1"/>
    <property type="molecule type" value="Genomic_DNA"/>
</dbReference>
<dbReference type="GO" id="GO:0003677">
    <property type="term" value="F:DNA binding"/>
    <property type="evidence" value="ECO:0007669"/>
    <property type="project" value="UniProtKB-KW"/>
</dbReference>
<proteinExistence type="inferred from homology"/>
<keyword evidence="2" id="KW-0805">Transcription regulation</keyword>
<dbReference type="SUPFAM" id="SSF46785">
    <property type="entry name" value="Winged helix' DNA-binding domain"/>
    <property type="match status" value="1"/>
</dbReference>
<dbReference type="AlphaFoldDB" id="A0A1H6WR47"/>
<dbReference type="InterPro" id="IPR050950">
    <property type="entry name" value="HTH-type_LysR_regulators"/>
</dbReference>
<dbReference type="Gene3D" id="1.10.10.10">
    <property type="entry name" value="Winged helix-like DNA-binding domain superfamily/Winged helix DNA-binding domain"/>
    <property type="match status" value="1"/>
</dbReference>
<feature type="domain" description="HTH lysR-type" evidence="5">
    <location>
        <begin position="1"/>
        <end position="58"/>
    </location>
</feature>
<dbReference type="InterPro" id="IPR005119">
    <property type="entry name" value="LysR_subst-bd"/>
</dbReference>
<evidence type="ECO:0000313" key="6">
    <source>
        <dbReference type="EMBL" id="SEJ17634.1"/>
    </source>
</evidence>
<keyword evidence="3 6" id="KW-0238">DNA-binding</keyword>
<evidence type="ECO:0000256" key="2">
    <source>
        <dbReference type="ARBA" id="ARBA00023015"/>
    </source>
</evidence>
<dbReference type="Pfam" id="PF00126">
    <property type="entry name" value="HTH_1"/>
    <property type="match status" value="1"/>
</dbReference>